<dbReference type="STRING" id="873513.HMPREF6485_1050"/>
<sequence>MKKRKHPRASLANAKIHIVVAKCKCVQNFFDMVSACFYAVARDVSVSRYP</sequence>
<dbReference type="EMBL" id="AEPD01000021">
    <property type="protein sequence ID" value="EFU30991.1"/>
    <property type="molecule type" value="Genomic_DNA"/>
</dbReference>
<gene>
    <name evidence="1" type="ORF">HMPREF6485_1050</name>
</gene>
<dbReference type="HOGENOM" id="CLU_3121134_0_0_10"/>
<dbReference type="AlphaFoldDB" id="E6K644"/>
<keyword evidence="2" id="KW-1185">Reference proteome</keyword>
<comment type="caution">
    <text evidence="1">The sequence shown here is derived from an EMBL/GenBank/DDBJ whole genome shotgun (WGS) entry which is preliminary data.</text>
</comment>
<accession>E6K644</accession>
<protein>
    <submittedName>
        <fullName evidence="1">Uncharacterized protein</fullName>
    </submittedName>
</protein>
<dbReference type="Proteomes" id="UP000003112">
    <property type="component" value="Unassembled WGS sequence"/>
</dbReference>
<organism evidence="1 2">
    <name type="scientific">Segatella buccae ATCC 33574</name>
    <dbReference type="NCBI Taxonomy" id="873513"/>
    <lineage>
        <taxon>Bacteria</taxon>
        <taxon>Pseudomonadati</taxon>
        <taxon>Bacteroidota</taxon>
        <taxon>Bacteroidia</taxon>
        <taxon>Bacteroidales</taxon>
        <taxon>Prevotellaceae</taxon>
        <taxon>Segatella</taxon>
    </lineage>
</organism>
<evidence type="ECO:0000313" key="1">
    <source>
        <dbReference type="EMBL" id="EFU30991.1"/>
    </source>
</evidence>
<proteinExistence type="predicted"/>
<evidence type="ECO:0000313" key="2">
    <source>
        <dbReference type="Proteomes" id="UP000003112"/>
    </source>
</evidence>
<name>E6K644_9BACT</name>
<reference evidence="1 2" key="1">
    <citation type="submission" date="2010-10" db="EMBL/GenBank/DDBJ databases">
        <authorList>
            <person name="Muzny D."/>
            <person name="Qin X."/>
            <person name="Deng J."/>
            <person name="Jiang H."/>
            <person name="Liu Y."/>
            <person name="Qu J."/>
            <person name="Song X.-Z."/>
            <person name="Zhang L."/>
            <person name="Thornton R."/>
            <person name="Coyle M."/>
            <person name="Francisco L."/>
            <person name="Jackson L."/>
            <person name="Javaid M."/>
            <person name="Korchina V."/>
            <person name="Kovar C."/>
            <person name="Mata R."/>
            <person name="Mathew T."/>
            <person name="Ngo R."/>
            <person name="Nguyen L."/>
            <person name="Nguyen N."/>
            <person name="Okwuonu G."/>
            <person name="Ongeri F."/>
            <person name="Pham C."/>
            <person name="Simmons D."/>
            <person name="Wilczek-Boney K."/>
            <person name="Hale W."/>
            <person name="Jakkamsetti A."/>
            <person name="Pham P."/>
            <person name="Ruth R."/>
            <person name="San Lucas F."/>
            <person name="Warren J."/>
            <person name="Zhang J."/>
            <person name="Zhao Z."/>
            <person name="Zhou C."/>
            <person name="Zhu D."/>
            <person name="Lee S."/>
            <person name="Bess C."/>
            <person name="Blankenburg K."/>
            <person name="Forbes L."/>
            <person name="Fu Q."/>
            <person name="Gubbala S."/>
            <person name="Hirani K."/>
            <person name="Jayaseelan J.C."/>
            <person name="Lara F."/>
            <person name="Munidasa M."/>
            <person name="Palculict T."/>
            <person name="Patil S."/>
            <person name="Pu L.-L."/>
            <person name="Saada N."/>
            <person name="Tang L."/>
            <person name="Weissenberger G."/>
            <person name="Zhu Y."/>
            <person name="Hemphill L."/>
            <person name="Shang Y."/>
            <person name="Youmans B."/>
            <person name="Ayvaz T."/>
            <person name="Ross M."/>
            <person name="Santibanez J."/>
            <person name="Aqrawi P."/>
            <person name="Gross S."/>
            <person name="Joshi V."/>
            <person name="Fowler G."/>
            <person name="Nazareth L."/>
            <person name="Reid J."/>
            <person name="Worley K."/>
            <person name="Petrosino J."/>
            <person name="Highlander S."/>
            <person name="Gibbs R."/>
        </authorList>
    </citation>
    <scope>NUCLEOTIDE SEQUENCE [LARGE SCALE GENOMIC DNA]</scope>
    <source>
        <strain evidence="1 2">ATCC 33574</strain>
    </source>
</reference>